<comment type="caution">
    <text evidence="2">The sequence shown here is derived from an EMBL/GenBank/DDBJ whole genome shotgun (WGS) entry which is preliminary data.</text>
</comment>
<reference evidence="2 3" key="1">
    <citation type="submission" date="2019-12" db="EMBL/GenBank/DDBJ databases">
        <title>Whole genome shotgun sequence of Streptomyces hygroscopicus subsp. glebosus NBRC 13786.</title>
        <authorList>
            <person name="Ichikawa N."/>
            <person name="Kimura A."/>
            <person name="Kitahashi Y."/>
            <person name="Komaki H."/>
            <person name="Tamura T."/>
        </authorList>
    </citation>
    <scope>NUCLEOTIDE SEQUENCE [LARGE SCALE GENOMIC DNA]</scope>
    <source>
        <strain evidence="2 3">NBRC 13786</strain>
    </source>
</reference>
<dbReference type="RefSeq" id="WP_190142818.1">
    <property type="nucleotide sequence ID" value="NZ_BLIO01000001.1"/>
</dbReference>
<feature type="chain" id="PRO_5024971040" description="Ig-like domain-containing protein" evidence="1">
    <location>
        <begin position="29"/>
        <end position="144"/>
    </location>
</feature>
<evidence type="ECO:0000313" key="2">
    <source>
        <dbReference type="EMBL" id="GFE16042.1"/>
    </source>
</evidence>
<dbReference type="EMBL" id="BLIO01000001">
    <property type="protein sequence ID" value="GFE16042.1"/>
    <property type="molecule type" value="Genomic_DNA"/>
</dbReference>
<evidence type="ECO:0000256" key="1">
    <source>
        <dbReference type="SAM" id="SignalP"/>
    </source>
</evidence>
<keyword evidence="1" id="KW-0732">Signal</keyword>
<gene>
    <name evidence="2" type="ORF">Sgleb_40890</name>
</gene>
<organism evidence="2 3">
    <name type="scientific">Streptomyces glebosus</name>
    <dbReference type="NCBI Taxonomy" id="249580"/>
    <lineage>
        <taxon>Bacteria</taxon>
        <taxon>Bacillati</taxon>
        <taxon>Actinomycetota</taxon>
        <taxon>Actinomycetes</taxon>
        <taxon>Kitasatosporales</taxon>
        <taxon>Streptomycetaceae</taxon>
        <taxon>Streptomyces</taxon>
    </lineage>
</organism>
<dbReference type="Proteomes" id="UP000430079">
    <property type="component" value="Unassembled WGS sequence"/>
</dbReference>
<keyword evidence="3" id="KW-1185">Reference proteome</keyword>
<evidence type="ECO:0008006" key="4">
    <source>
        <dbReference type="Google" id="ProtNLM"/>
    </source>
</evidence>
<sequence>MRTRTRALAVLAGAVAVLASMPAGPAGAAGVNTVDCRTPGGGAGGTLNWGYTGKTKLGLVGLSAHDLAADGAWARVRLDIVTGSGKRVTYSWRANHDGAGTTKRWKSYASESSGIVSARVEAQKVKGSSPVSSCYSRKAYNPYY</sequence>
<name>A0A640SYW5_9ACTN</name>
<proteinExistence type="predicted"/>
<accession>A0A640SYW5</accession>
<evidence type="ECO:0000313" key="3">
    <source>
        <dbReference type="Proteomes" id="UP000430079"/>
    </source>
</evidence>
<feature type="signal peptide" evidence="1">
    <location>
        <begin position="1"/>
        <end position="28"/>
    </location>
</feature>
<protein>
    <recommendedName>
        <fullName evidence="4">Ig-like domain-containing protein</fullName>
    </recommendedName>
</protein>
<dbReference type="AlphaFoldDB" id="A0A640SYW5"/>